<dbReference type="SUPFAM" id="SSF81383">
    <property type="entry name" value="F-box domain"/>
    <property type="match status" value="1"/>
</dbReference>
<name>A0A8J9U852_9NEOP</name>
<dbReference type="EMBL" id="OV170230">
    <property type="protein sequence ID" value="CAH0714919.1"/>
    <property type="molecule type" value="Genomic_DNA"/>
</dbReference>
<feature type="non-terminal residue" evidence="2">
    <location>
        <position position="138"/>
    </location>
</feature>
<evidence type="ECO:0000259" key="1">
    <source>
        <dbReference type="Pfam" id="PF00646"/>
    </source>
</evidence>
<evidence type="ECO:0000313" key="3">
    <source>
        <dbReference type="Proteomes" id="UP000838878"/>
    </source>
</evidence>
<dbReference type="InterPro" id="IPR001810">
    <property type="entry name" value="F-box_dom"/>
</dbReference>
<dbReference type="Pfam" id="PF00646">
    <property type="entry name" value="F-box"/>
    <property type="match status" value="1"/>
</dbReference>
<dbReference type="InterPro" id="IPR036047">
    <property type="entry name" value="F-box-like_dom_sf"/>
</dbReference>
<sequence>METGLASKKSTYLKMSEGWGSLPLLPLRCVLDHLSLEDALAALSTCRHWRSSILLYEGHKDTLKLRVKHLEKNLFVTRLFRKYARKLYVYIDNCGEDLENFMNFVLPQFFDTQKLQELVFIGPSYIQNQHAPVAKINR</sequence>
<keyword evidence="3" id="KW-1185">Reference proteome</keyword>
<dbReference type="Proteomes" id="UP000838878">
    <property type="component" value="Chromosome 10"/>
</dbReference>
<dbReference type="AlphaFoldDB" id="A0A8J9U852"/>
<dbReference type="OrthoDB" id="8757000at2759"/>
<proteinExistence type="predicted"/>
<feature type="domain" description="F-box" evidence="1">
    <location>
        <begin position="19"/>
        <end position="53"/>
    </location>
</feature>
<organism evidence="2 3">
    <name type="scientific">Brenthis ino</name>
    <name type="common">lesser marbled fritillary</name>
    <dbReference type="NCBI Taxonomy" id="405034"/>
    <lineage>
        <taxon>Eukaryota</taxon>
        <taxon>Metazoa</taxon>
        <taxon>Ecdysozoa</taxon>
        <taxon>Arthropoda</taxon>
        <taxon>Hexapoda</taxon>
        <taxon>Insecta</taxon>
        <taxon>Pterygota</taxon>
        <taxon>Neoptera</taxon>
        <taxon>Endopterygota</taxon>
        <taxon>Lepidoptera</taxon>
        <taxon>Glossata</taxon>
        <taxon>Ditrysia</taxon>
        <taxon>Papilionoidea</taxon>
        <taxon>Nymphalidae</taxon>
        <taxon>Heliconiinae</taxon>
        <taxon>Argynnini</taxon>
        <taxon>Brenthis</taxon>
    </lineage>
</organism>
<reference evidence="2" key="1">
    <citation type="submission" date="2021-12" db="EMBL/GenBank/DDBJ databases">
        <authorList>
            <person name="Martin H S."/>
        </authorList>
    </citation>
    <scope>NUCLEOTIDE SEQUENCE</scope>
</reference>
<protein>
    <recommendedName>
        <fullName evidence="1">F-box domain-containing protein</fullName>
    </recommendedName>
</protein>
<accession>A0A8J9U852</accession>
<gene>
    <name evidence="2" type="ORF">BINO364_LOCUS1922</name>
</gene>
<evidence type="ECO:0000313" key="2">
    <source>
        <dbReference type="EMBL" id="CAH0714919.1"/>
    </source>
</evidence>